<evidence type="ECO:0000313" key="3">
    <source>
        <dbReference type="EMBL" id="CAB9514208.1"/>
    </source>
</evidence>
<comment type="caution">
    <text evidence="3">The sequence shown here is derived from an EMBL/GenBank/DDBJ whole genome shotgun (WGS) entry which is preliminary data.</text>
</comment>
<evidence type="ECO:0000256" key="1">
    <source>
        <dbReference type="SAM" id="Phobius"/>
    </source>
</evidence>
<feature type="transmembrane region" description="Helical" evidence="1">
    <location>
        <begin position="180"/>
        <end position="199"/>
    </location>
</feature>
<proteinExistence type="predicted"/>
<sequence length="420" mass="45151">MSTPIGTGGNKLAQLTATTLLLITCQPTTSFVPQGHYHQGLLPIRRQTDPTRYNNNQRVSGANSSFGYLSDYHPSARTVLSLSTPLSDSEKTTPQKSDSSLINGYTLCWIATVTSWTAVANTALSRHPTPALQAAISIRHNCFTIAQALAFPIPIVTATFLALQQPANGDGSDTPKRQHLGMAMACLWTAAGVWWGPTFSVGYDLFSAYPMIRYGAPTVFSLVAFFCLAKYWKQQQQSDTDSSSSSIPQVASRMVHGCIQSFYALLNPSSSNASSSQQKEKTRAYALVTKGLFLLAILPQLVGFPTATIPTLLGKRLSRLASGFTLLGSVVAYCLFDEAASKEEESSTMKTLRRGLGLGAALHIALVWAKIIGFDGGGLLLPGRGLWKDYPSLVNASGAATALMMLTYSLIVFVCFSSSY</sequence>
<feature type="transmembrane region" description="Helical" evidence="1">
    <location>
        <begin position="211"/>
        <end position="232"/>
    </location>
</feature>
<feature type="transmembrane region" description="Helical" evidence="1">
    <location>
        <begin position="356"/>
        <end position="374"/>
    </location>
</feature>
<organism evidence="3 4">
    <name type="scientific">Seminavis robusta</name>
    <dbReference type="NCBI Taxonomy" id="568900"/>
    <lineage>
        <taxon>Eukaryota</taxon>
        <taxon>Sar</taxon>
        <taxon>Stramenopiles</taxon>
        <taxon>Ochrophyta</taxon>
        <taxon>Bacillariophyta</taxon>
        <taxon>Bacillariophyceae</taxon>
        <taxon>Bacillariophycidae</taxon>
        <taxon>Naviculales</taxon>
        <taxon>Naviculaceae</taxon>
        <taxon>Seminavis</taxon>
    </lineage>
</organism>
<keyword evidence="1" id="KW-1133">Transmembrane helix</keyword>
<evidence type="ECO:0000313" key="4">
    <source>
        <dbReference type="Proteomes" id="UP001153069"/>
    </source>
</evidence>
<dbReference type="OrthoDB" id="434656at2759"/>
<gene>
    <name evidence="3" type="ORF">SEMRO_639_G179680.1</name>
</gene>
<accession>A0A9N8HGJ3</accession>
<name>A0A9N8HGJ3_9STRA</name>
<keyword evidence="1" id="KW-0812">Transmembrane</keyword>
<feature type="transmembrane region" description="Helical" evidence="1">
    <location>
        <begin position="284"/>
        <end position="305"/>
    </location>
</feature>
<feature type="transmembrane region" description="Helical" evidence="1">
    <location>
        <begin position="394"/>
        <end position="416"/>
    </location>
</feature>
<keyword evidence="4" id="KW-1185">Reference proteome</keyword>
<protein>
    <submittedName>
        <fullName evidence="3">Uncharacterized protein</fullName>
    </submittedName>
</protein>
<dbReference type="EMBL" id="CAICTM010000638">
    <property type="protein sequence ID" value="CAB9514208.1"/>
    <property type="molecule type" value="Genomic_DNA"/>
</dbReference>
<evidence type="ECO:0000256" key="2">
    <source>
        <dbReference type="SAM" id="SignalP"/>
    </source>
</evidence>
<keyword evidence="2" id="KW-0732">Signal</keyword>
<keyword evidence="1" id="KW-0472">Membrane</keyword>
<reference evidence="3" key="1">
    <citation type="submission" date="2020-06" db="EMBL/GenBank/DDBJ databases">
        <authorList>
            <consortium name="Plant Systems Biology data submission"/>
        </authorList>
    </citation>
    <scope>NUCLEOTIDE SEQUENCE</scope>
    <source>
        <strain evidence="3">D6</strain>
    </source>
</reference>
<feature type="signal peptide" evidence="2">
    <location>
        <begin position="1"/>
        <end position="30"/>
    </location>
</feature>
<feature type="transmembrane region" description="Helical" evidence="1">
    <location>
        <begin position="317"/>
        <end position="336"/>
    </location>
</feature>
<dbReference type="Proteomes" id="UP001153069">
    <property type="component" value="Unassembled WGS sequence"/>
</dbReference>
<feature type="chain" id="PRO_5040248011" evidence="2">
    <location>
        <begin position="31"/>
        <end position="420"/>
    </location>
</feature>
<dbReference type="AlphaFoldDB" id="A0A9N8HGJ3"/>